<dbReference type="Proteomes" id="UP000093432">
    <property type="component" value="Unassembled WGS sequence"/>
</dbReference>
<dbReference type="PANTHER" id="PTHR32305">
    <property type="match status" value="1"/>
</dbReference>
<dbReference type="InterPro" id="IPR022385">
    <property type="entry name" value="Rhs_assc_core"/>
</dbReference>
<dbReference type="Gene3D" id="2.180.10.10">
    <property type="entry name" value="RHS repeat-associated core"/>
    <property type="match status" value="1"/>
</dbReference>
<dbReference type="STRING" id="651561.BBI00_07665"/>
<evidence type="ECO:0000313" key="1">
    <source>
        <dbReference type="EMBL" id="OCA74224.1"/>
    </source>
</evidence>
<proteinExistence type="predicted"/>
<comment type="caution">
    <text evidence="1">The sequence shown here is derived from an EMBL/GenBank/DDBJ whole genome shotgun (WGS) entry which is preliminary data.</text>
</comment>
<protein>
    <recommendedName>
        <fullName evidence="3">RHS repeat-associated core domain-containing protein</fullName>
    </recommendedName>
</protein>
<dbReference type="NCBIfam" id="TIGR03696">
    <property type="entry name" value="Rhs_assc_core"/>
    <property type="match status" value="1"/>
</dbReference>
<organism evidence="1 2">
    <name type="scientific">Chryseobacterium arthrosphaerae</name>
    <dbReference type="NCBI Taxonomy" id="651561"/>
    <lineage>
        <taxon>Bacteria</taxon>
        <taxon>Pseudomonadati</taxon>
        <taxon>Bacteroidota</taxon>
        <taxon>Flavobacteriia</taxon>
        <taxon>Flavobacteriales</taxon>
        <taxon>Weeksellaceae</taxon>
        <taxon>Chryseobacterium group</taxon>
        <taxon>Chryseobacterium</taxon>
    </lineage>
</organism>
<sequence length="353" mass="40520">MSINKKKHHYNGSGVCSFIIKNHYIYQHKDHLGNARISFGRNSTGALEITDANDYYPFGMNHLRTGNSFFGKGVYQNYKYNGKELQETGMYDYGARFYMPDIGRWGVVDPLAEKHRRHSPYNYAVNNPIMFIDPDGRDIRFGDNIYSYEKNRDYSKIKNEFDRNTYEALDYLYSTGALNVTIGEGKGAKTVNIMDEMINDKKNTFTISEQAKSGEKNEYDPNTKSVKFNPKEAVRFRKDGTKSTLETGNVGYNSPSSRLGHEIIHGYNHLFDSKYGERRRNDYSTKSEKSIFTPDGANLRFKNEEEEFTTTNLGNQMNQKLNEDKRTNYGIIPYPVGSVTSVKEIKPPTTPTP</sequence>
<dbReference type="EMBL" id="MAYG01000001">
    <property type="protein sequence ID" value="OCA74224.1"/>
    <property type="molecule type" value="Genomic_DNA"/>
</dbReference>
<evidence type="ECO:0008006" key="3">
    <source>
        <dbReference type="Google" id="ProtNLM"/>
    </source>
</evidence>
<dbReference type="InterPro" id="IPR050708">
    <property type="entry name" value="T6SS_VgrG/RHS"/>
</dbReference>
<gene>
    <name evidence="1" type="ORF">BBI00_07665</name>
</gene>
<name>A0A1B8ZRK7_9FLAO</name>
<evidence type="ECO:0000313" key="2">
    <source>
        <dbReference type="Proteomes" id="UP000093432"/>
    </source>
</evidence>
<dbReference type="AlphaFoldDB" id="A0A1B8ZRK7"/>
<reference evidence="2" key="1">
    <citation type="submission" date="2016-07" db="EMBL/GenBank/DDBJ databases">
        <authorList>
            <person name="Florea S."/>
            <person name="Webb J.S."/>
            <person name="Jaromczyk J."/>
            <person name="Schardl C.L."/>
        </authorList>
    </citation>
    <scope>NUCLEOTIDE SEQUENCE [LARGE SCALE GENOMIC DNA]</scope>
    <source>
        <strain evidence="2">CC-VM-7</strain>
    </source>
</reference>
<dbReference type="PANTHER" id="PTHR32305:SF15">
    <property type="entry name" value="PROTEIN RHSA-RELATED"/>
    <property type="match status" value="1"/>
</dbReference>
<accession>A0A1B8ZRK7</accession>